<evidence type="ECO:0000256" key="1">
    <source>
        <dbReference type="ARBA" id="ARBA00005806"/>
    </source>
</evidence>
<keyword evidence="3" id="KW-0408">Iron</keyword>
<dbReference type="NCBIfam" id="TIGR03191">
    <property type="entry name" value="benz_CoA_bzdO"/>
    <property type="match status" value="1"/>
</dbReference>
<dbReference type="GO" id="GO:0051536">
    <property type="term" value="F:iron-sulfur cluster binding"/>
    <property type="evidence" value="ECO:0007669"/>
    <property type="project" value="UniProtKB-KW"/>
</dbReference>
<dbReference type="PANTHER" id="PTHR30548">
    <property type="entry name" value="2-HYDROXYGLUTARYL-COA DEHYDRATASE, D-COMPONENT-RELATED"/>
    <property type="match status" value="1"/>
</dbReference>
<keyword evidence="4" id="KW-0411">Iron-sulfur</keyword>
<dbReference type="Gene3D" id="3.40.50.11900">
    <property type="match status" value="1"/>
</dbReference>
<dbReference type="InterPro" id="IPR010327">
    <property type="entry name" value="FldB/FldC_alpha/beta"/>
</dbReference>
<evidence type="ECO:0000313" key="5">
    <source>
        <dbReference type="EMBL" id="OIQ81612.1"/>
    </source>
</evidence>
<dbReference type="EC" id="4.2.1.-" evidence="5"/>
<gene>
    <name evidence="5" type="primary">fldB_1</name>
    <name evidence="5" type="ORF">GALL_366250</name>
</gene>
<comment type="similarity">
    <text evidence="1">Belongs to the FldB/FldC dehydratase alpha/beta subunit family.</text>
</comment>
<accession>A0A1J5QNU3</accession>
<dbReference type="InterPro" id="IPR017604">
    <property type="entry name" value="Benzoyl-CoA_Rdtase_bzd_osu"/>
</dbReference>
<sequence length="435" mass="49824">MAKYPTEPLKFWNKAKQLRDQYYLNYARAHENGGIRWGAAGWSFDAIPTAFGDDVYPLTGEPYAAAIAHDRKFAKECLEKAESMGFARDLCAYMRIYWGSMHLNKYLMGGEFPKPDFNFQTQICCSHAKWYQHASRFEKVPDFYVDVGVGAYQDLDENRLNYVVAQLHDAIAFVEKATGRKCDDELLIRAVQNEMRATSLWAEICSLNKAVPAPLDEKSMYSLYVLAVLHKSSQWCADFYQEVLDEVKDRVARGIAAVPDERCRIMSDTQPPWAFLKIFRYLEEFGAVSIGSLYTFGLEGTWETLADGSWVPRRTPKQLGIDITSRDQALRLYADWNLSKPLWQHFFDPSLKTEMMKTIVRDWQVDGVMIHMNRGCEGLSLGIMENRLGLAAAGIPVMTYEGNMGDEREFDEGRAQNRVDSFMETLNLKRDFAHA</sequence>
<evidence type="ECO:0000256" key="4">
    <source>
        <dbReference type="ARBA" id="ARBA00023014"/>
    </source>
</evidence>
<dbReference type="GO" id="GO:0016829">
    <property type="term" value="F:lyase activity"/>
    <property type="evidence" value="ECO:0007669"/>
    <property type="project" value="UniProtKB-KW"/>
</dbReference>
<evidence type="ECO:0000256" key="2">
    <source>
        <dbReference type="ARBA" id="ARBA00022723"/>
    </source>
</evidence>
<dbReference type="GO" id="GO:0046872">
    <property type="term" value="F:metal ion binding"/>
    <property type="evidence" value="ECO:0007669"/>
    <property type="project" value="UniProtKB-KW"/>
</dbReference>
<reference evidence="5" key="1">
    <citation type="submission" date="2016-10" db="EMBL/GenBank/DDBJ databases">
        <title>Sequence of Gallionella enrichment culture.</title>
        <authorList>
            <person name="Poehlein A."/>
            <person name="Muehling M."/>
            <person name="Daniel R."/>
        </authorList>
    </citation>
    <scope>NUCLEOTIDE SEQUENCE</scope>
</reference>
<keyword evidence="5" id="KW-0456">Lyase</keyword>
<keyword evidence="2" id="KW-0479">Metal-binding</keyword>
<name>A0A1J5QNU3_9ZZZZ</name>
<protein>
    <submittedName>
        <fullName evidence="5">R-phenyllactate dehydratase subunit alpha</fullName>
        <ecNumber evidence="5">4.2.1.-</ecNumber>
    </submittedName>
</protein>
<comment type="caution">
    <text evidence="5">The sequence shown here is derived from an EMBL/GenBank/DDBJ whole genome shotgun (WGS) entry which is preliminary data.</text>
</comment>
<dbReference type="Pfam" id="PF06050">
    <property type="entry name" value="HGD-D"/>
    <property type="match status" value="1"/>
</dbReference>
<dbReference type="AlphaFoldDB" id="A0A1J5QNU3"/>
<proteinExistence type="inferred from homology"/>
<organism evidence="5">
    <name type="scientific">mine drainage metagenome</name>
    <dbReference type="NCBI Taxonomy" id="410659"/>
    <lineage>
        <taxon>unclassified sequences</taxon>
        <taxon>metagenomes</taxon>
        <taxon>ecological metagenomes</taxon>
    </lineage>
</organism>
<dbReference type="PANTHER" id="PTHR30548:SF4">
    <property type="entry name" value="SUBUNIT OF OXYGEN-SENSITIVE 2-HYDROXYISOCAPROYL-COA DEHYDRATASE"/>
    <property type="match status" value="1"/>
</dbReference>
<evidence type="ECO:0000256" key="3">
    <source>
        <dbReference type="ARBA" id="ARBA00023004"/>
    </source>
</evidence>
<dbReference type="EMBL" id="MLJW01000902">
    <property type="protein sequence ID" value="OIQ81612.1"/>
    <property type="molecule type" value="Genomic_DNA"/>
</dbReference>